<dbReference type="AlphaFoldDB" id="W4JUP8"/>
<keyword evidence="2" id="KW-1185">Reference proteome</keyword>
<accession>W4JUP8</accession>
<dbReference type="InParanoid" id="W4JUP8"/>
<organism evidence="1 2">
    <name type="scientific">Heterobasidion irregulare (strain TC 32-1)</name>
    <dbReference type="NCBI Taxonomy" id="747525"/>
    <lineage>
        <taxon>Eukaryota</taxon>
        <taxon>Fungi</taxon>
        <taxon>Dikarya</taxon>
        <taxon>Basidiomycota</taxon>
        <taxon>Agaricomycotina</taxon>
        <taxon>Agaricomycetes</taxon>
        <taxon>Russulales</taxon>
        <taxon>Bondarzewiaceae</taxon>
        <taxon>Heterobasidion</taxon>
        <taxon>Heterobasidion annosum species complex</taxon>
    </lineage>
</organism>
<dbReference type="HOGENOM" id="CLU_715834_0_0_1"/>
<dbReference type="Proteomes" id="UP000030671">
    <property type="component" value="Unassembled WGS sequence"/>
</dbReference>
<gene>
    <name evidence="1" type="ORF">HETIRDRAFT_429518</name>
</gene>
<dbReference type="KEGG" id="hir:HETIRDRAFT_429518"/>
<reference evidence="1 2" key="1">
    <citation type="journal article" date="2012" name="New Phytol.">
        <title>Insight into trade-off between wood decay and parasitism from the genome of a fungal forest pathogen.</title>
        <authorList>
            <person name="Olson A."/>
            <person name="Aerts A."/>
            <person name="Asiegbu F."/>
            <person name="Belbahri L."/>
            <person name="Bouzid O."/>
            <person name="Broberg A."/>
            <person name="Canback B."/>
            <person name="Coutinho P.M."/>
            <person name="Cullen D."/>
            <person name="Dalman K."/>
            <person name="Deflorio G."/>
            <person name="van Diepen L.T."/>
            <person name="Dunand C."/>
            <person name="Duplessis S."/>
            <person name="Durling M."/>
            <person name="Gonthier P."/>
            <person name="Grimwood J."/>
            <person name="Fossdal C.G."/>
            <person name="Hansson D."/>
            <person name="Henrissat B."/>
            <person name="Hietala A."/>
            <person name="Himmelstrand K."/>
            <person name="Hoffmeister D."/>
            <person name="Hogberg N."/>
            <person name="James T.Y."/>
            <person name="Karlsson M."/>
            <person name="Kohler A."/>
            <person name="Kues U."/>
            <person name="Lee Y.H."/>
            <person name="Lin Y.C."/>
            <person name="Lind M."/>
            <person name="Lindquist E."/>
            <person name="Lombard V."/>
            <person name="Lucas S."/>
            <person name="Lunden K."/>
            <person name="Morin E."/>
            <person name="Murat C."/>
            <person name="Park J."/>
            <person name="Raffaello T."/>
            <person name="Rouze P."/>
            <person name="Salamov A."/>
            <person name="Schmutz J."/>
            <person name="Solheim H."/>
            <person name="Stahlberg J."/>
            <person name="Velez H."/>
            <person name="de Vries R.P."/>
            <person name="Wiebenga A."/>
            <person name="Woodward S."/>
            <person name="Yakovlev I."/>
            <person name="Garbelotto M."/>
            <person name="Martin F."/>
            <person name="Grigoriev I.V."/>
            <person name="Stenlid J."/>
        </authorList>
    </citation>
    <scope>NUCLEOTIDE SEQUENCE [LARGE SCALE GENOMIC DNA]</scope>
    <source>
        <strain evidence="1 2">TC 32-1</strain>
    </source>
</reference>
<dbReference type="GeneID" id="20674359"/>
<name>W4JUP8_HETIT</name>
<proteinExistence type="predicted"/>
<evidence type="ECO:0000313" key="2">
    <source>
        <dbReference type="Proteomes" id="UP000030671"/>
    </source>
</evidence>
<dbReference type="OrthoDB" id="2804357at2759"/>
<sequence>MTLTVWDFLVEEPTAFRRDSVTPNPPQPRIGTTTEWAKRELATYYLDDEPWDWRADMEENGFHQAMVRSKVPQGLRAGRVTFFTPRTEADIAHLMSRISSACDAQIIVPICDIAQSWAKEMKLDACIYTNHLQIDLEALSEAVETSKHKIDSSAVAKAAKPTTRVDTLKFEDPGIETRGSTKTQAWRERLRKRGRDEIPLGPIPTSANVYLKSGEFFNVKADTTLEQAIEEGKSILKGLVAVEFKKAGHIIPNEIQSLASTRVSLAQKASSKEGTMSILQQGVRYAYHYGVDCVYITDYITVLVLKIPERPVEKGANKGKYALEWATVGRKDARLLLAYLLWKSIHHLAQFLKDADDERVSDATAEIAKKQADLKLPQTVANRKRG</sequence>
<dbReference type="EMBL" id="KI925463">
    <property type="protein sequence ID" value="ETW77209.1"/>
    <property type="molecule type" value="Genomic_DNA"/>
</dbReference>
<evidence type="ECO:0000313" key="1">
    <source>
        <dbReference type="EMBL" id="ETW77209.1"/>
    </source>
</evidence>
<dbReference type="RefSeq" id="XP_009550747.1">
    <property type="nucleotide sequence ID" value="XM_009552452.1"/>
</dbReference>
<protein>
    <submittedName>
        <fullName evidence="1">Uncharacterized protein</fullName>
    </submittedName>
</protein>